<feature type="region of interest" description="Disordered" evidence="1">
    <location>
        <begin position="122"/>
        <end position="141"/>
    </location>
</feature>
<dbReference type="InParanoid" id="A0A543AXJ4"/>
<dbReference type="InterPro" id="IPR007922">
    <property type="entry name" value="DciA-like"/>
</dbReference>
<dbReference type="Proteomes" id="UP000317043">
    <property type="component" value="Unassembled WGS sequence"/>
</dbReference>
<dbReference type="RefSeq" id="WP_142039982.1">
    <property type="nucleotide sequence ID" value="NZ_JBHTGS010000001.1"/>
</dbReference>
<evidence type="ECO:0000256" key="1">
    <source>
        <dbReference type="SAM" id="MobiDB-lite"/>
    </source>
</evidence>
<dbReference type="OrthoDB" id="5516926at2"/>
<feature type="region of interest" description="Disordered" evidence="1">
    <location>
        <begin position="1"/>
        <end position="29"/>
    </location>
</feature>
<reference evidence="2 3" key="1">
    <citation type="submission" date="2019-06" db="EMBL/GenBank/DDBJ databases">
        <title>Sequencing the genomes of 1000 actinobacteria strains.</title>
        <authorList>
            <person name="Klenk H.-P."/>
        </authorList>
    </citation>
    <scope>NUCLEOTIDE SEQUENCE [LARGE SCALE GENOMIC DNA]</scope>
    <source>
        <strain evidence="2 3">DSM 45928</strain>
    </source>
</reference>
<proteinExistence type="predicted"/>
<accession>A0A543AXJ4</accession>
<dbReference type="EMBL" id="VFOW01000001">
    <property type="protein sequence ID" value="TQL77301.1"/>
    <property type="molecule type" value="Genomic_DNA"/>
</dbReference>
<comment type="caution">
    <text evidence="2">The sequence shown here is derived from an EMBL/GenBank/DDBJ whole genome shotgun (WGS) entry which is preliminary data.</text>
</comment>
<protein>
    <submittedName>
        <fullName evidence="2">Putative nucleic acid-binding Zn ribbon protein</fullName>
    </submittedName>
</protein>
<dbReference type="AlphaFoldDB" id="A0A543AXJ4"/>
<name>A0A543AXJ4_9ACTN</name>
<organism evidence="2 3">
    <name type="scientific">Stackebrandtia endophytica</name>
    <dbReference type="NCBI Taxonomy" id="1496996"/>
    <lineage>
        <taxon>Bacteria</taxon>
        <taxon>Bacillati</taxon>
        <taxon>Actinomycetota</taxon>
        <taxon>Actinomycetes</taxon>
        <taxon>Glycomycetales</taxon>
        <taxon>Glycomycetaceae</taxon>
        <taxon>Stackebrandtia</taxon>
    </lineage>
</organism>
<dbReference type="PANTHER" id="PTHR36456:SF1">
    <property type="entry name" value="UPF0232 PROTEIN SCO3875"/>
    <property type="match status" value="1"/>
</dbReference>
<dbReference type="Pfam" id="PF05258">
    <property type="entry name" value="DciA"/>
    <property type="match status" value="1"/>
</dbReference>
<gene>
    <name evidence="2" type="ORF">FB566_2858</name>
</gene>
<evidence type="ECO:0000313" key="2">
    <source>
        <dbReference type="EMBL" id="TQL77301.1"/>
    </source>
</evidence>
<dbReference type="PANTHER" id="PTHR36456">
    <property type="entry name" value="UPF0232 PROTEIN SCO3875"/>
    <property type="match status" value="1"/>
</dbReference>
<sequence length="141" mass="15679">MSYDSSRRPRRRRTGGWSGPGPDEKRDPQLLGDLLGKLVKDRGWRKPAAHAGVFARWPQMVGPEIAGHCRPVSCQDGELVVEAESSAWATQLRLFKTQILSRVTAEVGPGMVNRIRIHGPSQPSHVTGPRRVRFGGKRDSY</sequence>
<evidence type="ECO:0000313" key="3">
    <source>
        <dbReference type="Proteomes" id="UP000317043"/>
    </source>
</evidence>
<keyword evidence="3" id="KW-1185">Reference proteome</keyword>